<protein>
    <recommendedName>
        <fullName evidence="1">DUF397 domain-containing protein</fullName>
    </recommendedName>
</protein>
<dbReference type="AlphaFoldDB" id="A0A8J3YYE2"/>
<dbReference type="Pfam" id="PF04149">
    <property type="entry name" value="DUF397"/>
    <property type="match status" value="1"/>
</dbReference>
<keyword evidence="3" id="KW-1185">Reference proteome</keyword>
<sequence length="73" mass="7940">MNGIGEMVVQPHSSTEWVRSSYCADASCVEVARIGDAIGMRDSKDPDSPVLLFTATEWEAFRAGVLAGEFRFA</sequence>
<accession>A0A8J3YYE2</accession>
<evidence type="ECO:0000259" key="1">
    <source>
        <dbReference type="Pfam" id="PF04149"/>
    </source>
</evidence>
<evidence type="ECO:0000313" key="3">
    <source>
        <dbReference type="Proteomes" id="UP000619260"/>
    </source>
</evidence>
<name>A0A8J3YYE2_9ACTN</name>
<proteinExistence type="predicted"/>
<dbReference type="EMBL" id="BOPF01000060">
    <property type="protein sequence ID" value="GIJ51981.1"/>
    <property type="molecule type" value="Genomic_DNA"/>
</dbReference>
<dbReference type="Proteomes" id="UP000619260">
    <property type="component" value="Unassembled WGS sequence"/>
</dbReference>
<evidence type="ECO:0000313" key="2">
    <source>
        <dbReference type="EMBL" id="GIJ51981.1"/>
    </source>
</evidence>
<comment type="caution">
    <text evidence="2">The sequence shown here is derived from an EMBL/GenBank/DDBJ whole genome shotgun (WGS) entry which is preliminary data.</text>
</comment>
<gene>
    <name evidence="2" type="ORF">Val02_88670</name>
</gene>
<reference evidence="2" key="1">
    <citation type="submission" date="2021-01" db="EMBL/GenBank/DDBJ databases">
        <title>Whole genome shotgun sequence of Virgisporangium aliadipatigenens NBRC 105644.</title>
        <authorList>
            <person name="Komaki H."/>
            <person name="Tamura T."/>
        </authorList>
    </citation>
    <scope>NUCLEOTIDE SEQUENCE</scope>
    <source>
        <strain evidence="2">NBRC 105644</strain>
    </source>
</reference>
<feature type="domain" description="DUF397" evidence="1">
    <location>
        <begin position="16"/>
        <end position="65"/>
    </location>
</feature>
<organism evidence="2 3">
    <name type="scientific">Virgisporangium aliadipatigenens</name>
    <dbReference type="NCBI Taxonomy" id="741659"/>
    <lineage>
        <taxon>Bacteria</taxon>
        <taxon>Bacillati</taxon>
        <taxon>Actinomycetota</taxon>
        <taxon>Actinomycetes</taxon>
        <taxon>Micromonosporales</taxon>
        <taxon>Micromonosporaceae</taxon>
        <taxon>Virgisporangium</taxon>
    </lineage>
</organism>
<dbReference type="RefSeq" id="WP_308440056.1">
    <property type="nucleotide sequence ID" value="NZ_BOPF01000060.1"/>
</dbReference>
<dbReference type="InterPro" id="IPR007278">
    <property type="entry name" value="DUF397"/>
</dbReference>